<proteinExistence type="predicted"/>
<dbReference type="HOGENOM" id="CLU_041768_2_0_9"/>
<dbReference type="Proteomes" id="UP000003494">
    <property type="component" value="Unassembled WGS sequence"/>
</dbReference>
<dbReference type="Gene3D" id="3.10.50.40">
    <property type="match status" value="1"/>
</dbReference>
<evidence type="ECO:0000313" key="2">
    <source>
        <dbReference type="EMBL" id="EEP27874.1"/>
    </source>
</evidence>
<name>C4GD24_9FIRM</name>
<dbReference type="Pfam" id="PF13145">
    <property type="entry name" value="Rotamase_2"/>
    <property type="match status" value="1"/>
</dbReference>
<organism evidence="2 3">
    <name type="scientific">Shuttleworthella satelles DSM 14600</name>
    <dbReference type="NCBI Taxonomy" id="626523"/>
    <lineage>
        <taxon>Bacteria</taxon>
        <taxon>Bacillati</taxon>
        <taxon>Bacillota</taxon>
        <taxon>Clostridia</taxon>
        <taxon>Lachnospirales</taxon>
        <taxon>Lachnospiraceae</taxon>
        <taxon>Shuttleworthella</taxon>
    </lineage>
</organism>
<sequence>MKRIFASLAALGLAGALLISGCGINAKENLIKVSQGEGIELGYGNFVARLMQAQYDASYRSYYGDRYWTTDMSGKGKTLEQQVKETVADSLKQQYVARQHAADFNISISEEESKKIGEAADKFLAANSEEAVRQLGAERDYVVRFFEDQYYYYHVEQALEGQADTTVSDEEANQKKFSYVKFAFQSTDSSTGKTSQVTEEQKAELMKQAKTLSTSADFDTTAKQMKQTVQTANYGKSDVGDKSYKLPQAVLTALEGMEVGKVSDVVTVDNDGYYVLRLDSLSDADATAAKKKTLENKKKTEHAEEVFKQWENEDGMTLNEAAWSKVKFNSLFQTKGQKLKNQSGTNSGSKGASS</sequence>
<dbReference type="InterPro" id="IPR046357">
    <property type="entry name" value="PPIase_dom_sf"/>
</dbReference>
<keyword evidence="3" id="KW-1185">Reference proteome</keyword>
<feature type="domain" description="PpiC" evidence="1">
    <location>
        <begin position="194"/>
        <end position="284"/>
    </location>
</feature>
<dbReference type="GO" id="GO:0003755">
    <property type="term" value="F:peptidyl-prolyl cis-trans isomerase activity"/>
    <property type="evidence" value="ECO:0007669"/>
    <property type="project" value="InterPro"/>
</dbReference>
<dbReference type="eggNOG" id="ENOG502ZE7V">
    <property type="taxonomic scope" value="Bacteria"/>
</dbReference>
<protein>
    <recommendedName>
        <fullName evidence="1">PpiC domain-containing protein</fullName>
    </recommendedName>
</protein>
<dbReference type="Gene3D" id="1.10.4030.10">
    <property type="entry name" value="Porin chaperone SurA, peptide-binding domain"/>
    <property type="match status" value="1"/>
</dbReference>
<evidence type="ECO:0000259" key="1">
    <source>
        <dbReference type="Pfam" id="PF13145"/>
    </source>
</evidence>
<dbReference type="RefSeq" id="WP_006906864.1">
    <property type="nucleotide sequence ID" value="NZ_GG665867.1"/>
</dbReference>
<dbReference type="EMBL" id="ACIP02000004">
    <property type="protein sequence ID" value="EEP27874.1"/>
    <property type="molecule type" value="Genomic_DNA"/>
</dbReference>
<comment type="caution">
    <text evidence="2">The sequence shown here is derived from an EMBL/GenBank/DDBJ whole genome shotgun (WGS) entry which is preliminary data.</text>
</comment>
<evidence type="ECO:0000313" key="3">
    <source>
        <dbReference type="Proteomes" id="UP000003494"/>
    </source>
</evidence>
<gene>
    <name evidence="2" type="ORF">GCWU000342_01868</name>
</gene>
<dbReference type="STRING" id="626523.GCWU000342_01868"/>
<dbReference type="PROSITE" id="PS51257">
    <property type="entry name" value="PROKAR_LIPOPROTEIN"/>
    <property type="match status" value="1"/>
</dbReference>
<reference evidence="2" key="1">
    <citation type="submission" date="2009-04" db="EMBL/GenBank/DDBJ databases">
        <authorList>
            <person name="Weinstock G."/>
            <person name="Sodergren E."/>
            <person name="Clifton S."/>
            <person name="Fulton L."/>
            <person name="Fulton B."/>
            <person name="Courtney L."/>
            <person name="Fronick C."/>
            <person name="Harrison M."/>
            <person name="Strong C."/>
            <person name="Farmer C."/>
            <person name="Delahaunty K."/>
            <person name="Markovic C."/>
            <person name="Hall O."/>
            <person name="Minx P."/>
            <person name="Tomlinson C."/>
            <person name="Mitreva M."/>
            <person name="Nelson J."/>
            <person name="Hou S."/>
            <person name="Wollam A."/>
            <person name="Pepin K.H."/>
            <person name="Johnson M."/>
            <person name="Bhonagiri V."/>
            <person name="Nash W.E."/>
            <person name="Warren W."/>
            <person name="Chinwalla A."/>
            <person name="Mardis E.R."/>
            <person name="Wilson R.K."/>
        </authorList>
    </citation>
    <scope>NUCLEOTIDE SEQUENCE [LARGE SCALE GENOMIC DNA]</scope>
    <source>
        <strain evidence="2">DSM 14600</strain>
    </source>
</reference>
<dbReference type="AlphaFoldDB" id="C4GD24"/>
<dbReference type="InterPro" id="IPR000297">
    <property type="entry name" value="PPIase_PpiC"/>
</dbReference>
<dbReference type="SUPFAM" id="SSF54534">
    <property type="entry name" value="FKBP-like"/>
    <property type="match status" value="1"/>
</dbReference>
<accession>C4GD24</accession>